<feature type="transmembrane region" description="Helical" evidence="1">
    <location>
        <begin position="233"/>
        <end position="257"/>
    </location>
</feature>
<feature type="transmembrane region" description="Helical" evidence="1">
    <location>
        <begin position="96"/>
        <end position="116"/>
    </location>
</feature>
<feature type="domain" description="DUF1206" evidence="2">
    <location>
        <begin position="96"/>
        <end position="170"/>
    </location>
</feature>
<keyword evidence="1" id="KW-0472">Membrane</keyword>
<accession>A0A023WVW8</accession>
<evidence type="ECO:0000313" key="3">
    <source>
        <dbReference type="EMBL" id="AHY43875.1"/>
    </source>
</evidence>
<name>A0A023WVW8_STUST</name>
<dbReference type="OrthoDB" id="5702018at2"/>
<evidence type="ECO:0000259" key="2">
    <source>
        <dbReference type="Pfam" id="PF06724"/>
    </source>
</evidence>
<dbReference type="InterPro" id="IPR009597">
    <property type="entry name" value="DUF1206"/>
</dbReference>
<gene>
    <name evidence="3" type="ORF">UIB01_15905</name>
</gene>
<dbReference type="AlphaFoldDB" id="A0A023WVW8"/>
<feature type="transmembrane region" description="Helical" evidence="1">
    <location>
        <begin position="20"/>
        <end position="37"/>
    </location>
</feature>
<feature type="transmembrane region" description="Helical" evidence="1">
    <location>
        <begin position="190"/>
        <end position="213"/>
    </location>
</feature>
<reference evidence="3 4" key="1">
    <citation type="submission" date="2014-03" db="EMBL/GenBank/DDBJ databases">
        <title>Complete genome sequence of Pseudomonas stutzeri 19SMN4.</title>
        <authorList>
            <person name="Brunet-Galmes I."/>
            <person name="Nogales B."/>
            <person name="Busquets A."/>
            <person name="Pena A."/>
            <person name="Gomila M."/>
            <person name="Garcia-Valdes E."/>
            <person name="Lalucat J."/>
            <person name="Bennasar A."/>
            <person name="Bosch R."/>
        </authorList>
    </citation>
    <scope>NUCLEOTIDE SEQUENCE [LARGE SCALE GENOMIC DNA]</scope>
    <source>
        <strain evidence="3 4">19SMN4</strain>
    </source>
</reference>
<feature type="transmembrane region" description="Helical" evidence="1">
    <location>
        <begin position="57"/>
        <end position="75"/>
    </location>
</feature>
<feature type="domain" description="DUF1206" evidence="2">
    <location>
        <begin position="193"/>
        <end position="262"/>
    </location>
</feature>
<evidence type="ECO:0000313" key="4">
    <source>
        <dbReference type="Proteomes" id="UP000025238"/>
    </source>
</evidence>
<dbReference type="Pfam" id="PF06724">
    <property type="entry name" value="DUF1206"/>
    <property type="match status" value="3"/>
</dbReference>
<dbReference type="EMBL" id="CP007509">
    <property type="protein sequence ID" value="AHY43875.1"/>
    <property type="molecule type" value="Genomic_DNA"/>
</dbReference>
<feature type="domain" description="DUF1206" evidence="2">
    <location>
        <begin position="14"/>
        <end position="78"/>
    </location>
</feature>
<proteinExistence type="predicted"/>
<organism evidence="3 4">
    <name type="scientific">Stutzerimonas stutzeri</name>
    <name type="common">Pseudomonas stutzeri</name>
    <dbReference type="NCBI Taxonomy" id="316"/>
    <lineage>
        <taxon>Bacteria</taxon>
        <taxon>Pseudomonadati</taxon>
        <taxon>Pseudomonadota</taxon>
        <taxon>Gammaproteobacteria</taxon>
        <taxon>Pseudomonadales</taxon>
        <taxon>Pseudomonadaceae</taxon>
        <taxon>Stutzerimonas</taxon>
    </lineage>
</organism>
<keyword evidence="1" id="KW-1133">Transmembrane helix</keyword>
<feature type="transmembrane region" description="Helical" evidence="1">
    <location>
        <begin position="148"/>
        <end position="169"/>
    </location>
</feature>
<protein>
    <submittedName>
        <fullName evidence="3">Membrane protein</fullName>
    </submittedName>
</protein>
<dbReference type="KEGG" id="pstu:UIB01_15905"/>
<evidence type="ECO:0000256" key="1">
    <source>
        <dbReference type="SAM" id="Phobius"/>
    </source>
</evidence>
<dbReference type="PATRIC" id="fig|316.97.peg.3181"/>
<dbReference type="Proteomes" id="UP000025238">
    <property type="component" value="Chromosome"/>
</dbReference>
<keyword evidence="1" id="KW-0812">Transmembrane</keyword>
<sequence length="271" mass="29001">MNVTRGVIWLARSGYAARGVVYVIIGFFAIMAAIGAGKTVDTKGAVQQLLGQPFGSVLLWLVVIGLLAHVAWRLTQGIGDTDRHGHDAKGLLIRTGLVSSGAVNLLLALFTLSLLVSGLDRFSEAGGGSGGESTDSLMRVLGLKHSHWLIWTIALIPLGVGIAHLIKAWRAHFERYFQCDERTMRLVRPVSRVGLAARGCSFLIIAGLLFMGGSRYEPTDPPGLKEALEALQGLPAGGVLLLAIGVGMLAFAVYSFAEARWRRIDLSEVTD</sequence>